<comment type="caution">
    <text evidence="7">The sequence shown here is derived from an EMBL/GenBank/DDBJ whole genome shotgun (WGS) entry which is preliminary data.</text>
</comment>
<dbReference type="PANTHER" id="PTHR42715">
    <property type="entry name" value="BETA-GLUCOSIDASE"/>
    <property type="match status" value="1"/>
</dbReference>
<dbReference type="Pfam" id="PF01915">
    <property type="entry name" value="Glyco_hydro_3_C"/>
    <property type="match status" value="1"/>
</dbReference>
<name>A0A917B8K3_9MICO</name>
<protein>
    <submittedName>
        <fullName evidence="7">Beta-glucosidase</fullName>
    </submittedName>
</protein>
<keyword evidence="8" id="KW-1185">Reference proteome</keyword>
<dbReference type="SUPFAM" id="SSF51445">
    <property type="entry name" value="(Trans)glycosidases"/>
    <property type="match status" value="1"/>
</dbReference>
<dbReference type="Proteomes" id="UP000598775">
    <property type="component" value="Unassembled WGS sequence"/>
</dbReference>
<evidence type="ECO:0000313" key="8">
    <source>
        <dbReference type="Proteomes" id="UP000598775"/>
    </source>
</evidence>
<dbReference type="InterPro" id="IPR036881">
    <property type="entry name" value="Glyco_hydro_3_C_sf"/>
</dbReference>
<feature type="region of interest" description="Disordered" evidence="5">
    <location>
        <begin position="827"/>
        <end position="847"/>
    </location>
</feature>
<dbReference type="InterPro" id="IPR002772">
    <property type="entry name" value="Glyco_hydro_3_C"/>
</dbReference>
<dbReference type="PANTHER" id="PTHR42715:SF10">
    <property type="entry name" value="BETA-GLUCOSIDASE"/>
    <property type="match status" value="1"/>
</dbReference>
<sequence>MNAFAAVPDNPQAKASAATLRARIETLPLADKVRLLTGETSWTLFAVPELDLSPIVVSDGPIGIRGIEQVSTEAAQMPSPSAVAATWNTDLAARLGTLIAGEARRKGIDVVLAPVVNLQRTPVGGRHFECYSEDPLLTGAIAASYVAAAQVEGVGMSVKHFIGNESETDRTTYIAKVSERVLREVYLAPFETVVREANVWSVMAAYNGVDDGTGVAPATEHDHLLNDVLKREWGFDGVVVSDWLAANSTVESALGGLDLVMPGPGGPWQDKLLQAVHDGLVAESIIDDKVERILRLGERVGAVGRVAHAVPDAPDALHSAPETRALLRETVARSIVVLGNNGILPLDPARAAIGSIALIGPAAVDPFVQGGGSAFVQAPYASTPEAAIRDAFPHARLRVERGGTSRLHAPAIDPAVVTTPGGSPGYELSLFDAHGHPLGDTVVVDAAESWNRDVPIEARSARVRARVRLTRPGPNRLEVGVSGAHEVWFDGELVSASTEVANSNVILNSSANHPVGPAKRFEVGDAEPVTKAIDAELQVVDAEAYGTFVRFELRHEPHDIDLDDELAAAVEAAAEADVAIVLIGTTEETESEGWDRPNLDLPGRQNELVTRVLAVNPRTIVVVNAGAPVLLPWLDDVPAVLWWWLPGQEAGNGLADALTGRVEPSGHLPWTLPARFADVPVQDARPIDGVIDYVEGGDVGYRSWDRLERTPARPFGFGLGYGAWAIPHIAGTTWRPDGSLVVSVEVENRGDRDSRATAQVYLECVEPDPDRPLRWLAGFALLDVHAGQRAVTDIVVPCRQFEVWSEESQQWVVSTAELAIRVGQSSRELSPSRPLPNRDLIHLQTSQ</sequence>
<evidence type="ECO:0000256" key="4">
    <source>
        <dbReference type="RuleBase" id="RU361161"/>
    </source>
</evidence>
<evidence type="ECO:0000313" key="7">
    <source>
        <dbReference type="EMBL" id="GGF27523.1"/>
    </source>
</evidence>
<gene>
    <name evidence="7" type="ORF">GCM10011399_21040</name>
</gene>
<dbReference type="PRINTS" id="PR00133">
    <property type="entry name" value="GLHYDRLASE3"/>
</dbReference>
<dbReference type="InterPro" id="IPR036962">
    <property type="entry name" value="Glyco_hydro_3_N_sf"/>
</dbReference>
<evidence type="ECO:0000256" key="2">
    <source>
        <dbReference type="ARBA" id="ARBA00022801"/>
    </source>
</evidence>
<dbReference type="Pfam" id="PF14310">
    <property type="entry name" value="Fn3-like"/>
    <property type="match status" value="1"/>
</dbReference>
<keyword evidence="4" id="KW-0326">Glycosidase</keyword>
<evidence type="ECO:0000256" key="3">
    <source>
        <dbReference type="ARBA" id="ARBA00023277"/>
    </source>
</evidence>
<dbReference type="GO" id="GO:0004553">
    <property type="term" value="F:hydrolase activity, hydrolyzing O-glycosyl compounds"/>
    <property type="evidence" value="ECO:0007669"/>
    <property type="project" value="InterPro"/>
</dbReference>
<dbReference type="Gene3D" id="2.60.40.10">
    <property type="entry name" value="Immunoglobulins"/>
    <property type="match status" value="1"/>
</dbReference>
<dbReference type="InterPro" id="IPR019800">
    <property type="entry name" value="Glyco_hydro_3_AS"/>
</dbReference>
<evidence type="ECO:0000259" key="6">
    <source>
        <dbReference type="SMART" id="SM01217"/>
    </source>
</evidence>
<organism evidence="7 8">
    <name type="scientific">Subtercola lobariae</name>
    <dbReference type="NCBI Taxonomy" id="1588641"/>
    <lineage>
        <taxon>Bacteria</taxon>
        <taxon>Bacillati</taxon>
        <taxon>Actinomycetota</taxon>
        <taxon>Actinomycetes</taxon>
        <taxon>Micrococcales</taxon>
        <taxon>Microbacteriaceae</taxon>
        <taxon>Subtercola</taxon>
    </lineage>
</organism>
<dbReference type="Gene3D" id="3.40.50.1700">
    <property type="entry name" value="Glycoside hydrolase family 3 C-terminal domain"/>
    <property type="match status" value="1"/>
</dbReference>
<dbReference type="Gene3D" id="3.20.20.300">
    <property type="entry name" value="Glycoside hydrolase, family 3, N-terminal domain"/>
    <property type="match status" value="1"/>
</dbReference>
<dbReference type="RefSeq" id="WP_188677860.1">
    <property type="nucleotide sequence ID" value="NZ_BMGP01000003.1"/>
</dbReference>
<dbReference type="Gene3D" id="2.60.120.260">
    <property type="entry name" value="Galactose-binding domain-like"/>
    <property type="match status" value="1"/>
</dbReference>
<keyword evidence="2 4" id="KW-0378">Hydrolase</keyword>
<dbReference type="InterPro" id="IPR001764">
    <property type="entry name" value="Glyco_hydro_3_N"/>
</dbReference>
<dbReference type="GO" id="GO:0005975">
    <property type="term" value="P:carbohydrate metabolic process"/>
    <property type="evidence" value="ECO:0007669"/>
    <property type="project" value="InterPro"/>
</dbReference>
<dbReference type="SUPFAM" id="SSF52279">
    <property type="entry name" value="Beta-D-glucan exohydrolase, C-terminal domain"/>
    <property type="match status" value="1"/>
</dbReference>
<evidence type="ECO:0000256" key="1">
    <source>
        <dbReference type="ARBA" id="ARBA00005336"/>
    </source>
</evidence>
<dbReference type="InterPro" id="IPR050288">
    <property type="entry name" value="Cellulose_deg_GH3"/>
</dbReference>
<keyword evidence="3" id="KW-0119">Carbohydrate metabolism</keyword>
<accession>A0A917B8K3</accession>
<dbReference type="SMART" id="SM01217">
    <property type="entry name" value="Fn3_like"/>
    <property type="match status" value="1"/>
</dbReference>
<dbReference type="PROSITE" id="PS00775">
    <property type="entry name" value="GLYCOSYL_HYDROL_F3"/>
    <property type="match status" value="1"/>
</dbReference>
<feature type="domain" description="Fibronectin type III-like" evidence="6">
    <location>
        <begin position="756"/>
        <end position="826"/>
    </location>
</feature>
<dbReference type="AlphaFoldDB" id="A0A917B8K3"/>
<evidence type="ECO:0000256" key="5">
    <source>
        <dbReference type="SAM" id="MobiDB-lite"/>
    </source>
</evidence>
<dbReference type="InterPro" id="IPR026891">
    <property type="entry name" value="Fn3-like"/>
</dbReference>
<dbReference type="EMBL" id="BMGP01000003">
    <property type="protein sequence ID" value="GGF27523.1"/>
    <property type="molecule type" value="Genomic_DNA"/>
</dbReference>
<reference evidence="7 8" key="1">
    <citation type="journal article" date="2014" name="Int. J. Syst. Evol. Microbiol.">
        <title>Complete genome sequence of Corynebacterium casei LMG S-19264T (=DSM 44701T), isolated from a smear-ripened cheese.</title>
        <authorList>
            <consortium name="US DOE Joint Genome Institute (JGI-PGF)"/>
            <person name="Walter F."/>
            <person name="Albersmeier A."/>
            <person name="Kalinowski J."/>
            <person name="Ruckert C."/>
        </authorList>
    </citation>
    <scope>NUCLEOTIDE SEQUENCE [LARGE SCALE GENOMIC DNA]</scope>
    <source>
        <strain evidence="7 8">CGMCC 1.12976</strain>
    </source>
</reference>
<proteinExistence type="inferred from homology"/>
<dbReference type="InterPro" id="IPR017853">
    <property type="entry name" value="GH"/>
</dbReference>
<dbReference type="InterPro" id="IPR013783">
    <property type="entry name" value="Ig-like_fold"/>
</dbReference>
<dbReference type="Pfam" id="PF00933">
    <property type="entry name" value="Glyco_hydro_3"/>
    <property type="match status" value="1"/>
</dbReference>
<comment type="similarity">
    <text evidence="1 4">Belongs to the glycosyl hydrolase 3 family.</text>
</comment>